<name>A0A443S3A4_9ACAR</name>
<protein>
    <recommendedName>
        <fullName evidence="3">Serpin domain-containing protein</fullName>
    </recommendedName>
</protein>
<evidence type="ECO:0000259" key="3">
    <source>
        <dbReference type="Pfam" id="PF00079"/>
    </source>
</evidence>
<evidence type="ECO:0000313" key="5">
    <source>
        <dbReference type="Proteomes" id="UP000288716"/>
    </source>
</evidence>
<dbReference type="GO" id="GO:0004867">
    <property type="term" value="F:serine-type endopeptidase inhibitor activity"/>
    <property type="evidence" value="ECO:0007669"/>
    <property type="project" value="UniProtKB-KW"/>
</dbReference>
<dbReference type="InterPro" id="IPR023795">
    <property type="entry name" value="Serpin_CS"/>
</dbReference>
<dbReference type="InterPro" id="IPR042178">
    <property type="entry name" value="Serpin_sf_1"/>
</dbReference>
<feature type="domain" description="Serpin" evidence="3">
    <location>
        <begin position="2"/>
        <end position="70"/>
    </location>
</feature>
<dbReference type="InterPro" id="IPR023796">
    <property type="entry name" value="Serpin_dom"/>
</dbReference>
<keyword evidence="1" id="KW-0646">Protease inhibitor</keyword>
<keyword evidence="2" id="KW-0722">Serine protease inhibitor</keyword>
<dbReference type="SUPFAM" id="SSF56574">
    <property type="entry name" value="Serpins"/>
    <property type="match status" value="1"/>
</dbReference>
<dbReference type="Pfam" id="PF00079">
    <property type="entry name" value="Serpin"/>
    <property type="match status" value="1"/>
</dbReference>
<sequence>MSDCEALSISSLKTMTTFEVNEQGIRFTSLTKIEQTIVRYRKPKPEFFCNRPFLFFVLSKNENLQLLIGLIERILPDLRNRNNLSNK</sequence>
<keyword evidence="5" id="KW-1185">Reference proteome</keyword>
<dbReference type="VEuPathDB" id="VectorBase:LDEU010024"/>
<organism evidence="4 5">
    <name type="scientific">Leptotrombidium deliense</name>
    <dbReference type="NCBI Taxonomy" id="299467"/>
    <lineage>
        <taxon>Eukaryota</taxon>
        <taxon>Metazoa</taxon>
        <taxon>Ecdysozoa</taxon>
        <taxon>Arthropoda</taxon>
        <taxon>Chelicerata</taxon>
        <taxon>Arachnida</taxon>
        <taxon>Acari</taxon>
        <taxon>Acariformes</taxon>
        <taxon>Trombidiformes</taxon>
        <taxon>Prostigmata</taxon>
        <taxon>Anystina</taxon>
        <taxon>Parasitengona</taxon>
        <taxon>Trombiculoidea</taxon>
        <taxon>Trombiculidae</taxon>
        <taxon>Leptotrombidium</taxon>
    </lineage>
</organism>
<dbReference type="PROSITE" id="PS00284">
    <property type="entry name" value="SERPIN"/>
    <property type="match status" value="1"/>
</dbReference>
<gene>
    <name evidence="4" type="ORF">B4U80_14074</name>
</gene>
<dbReference type="Proteomes" id="UP000288716">
    <property type="component" value="Unassembled WGS sequence"/>
</dbReference>
<evidence type="ECO:0000313" key="4">
    <source>
        <dbReference type="EMBL" id="RWS22016.1"/>
    </source>
</evidence>
<dbReference type="Gene3D" id="2.30.39.10">
    <property type="entry name" value="Alpha-1-antitrypsin, domain 1"/>
    <property type="match status" value="1"/>
</dbReference>
<dbReference type="AlphaFoldDB" id="A0A443S3A4"/>
<dbReference type="InterPro" id="IPR042185">
    <property type="entry name" value="Serpin_sf_2"/>
</dbReference>
<dbReference type="EMBL" id="NCKV01010066">
    <property type="protein sequence ID" value="RWS22016.1"/>
    <property type="molecule type" value="Genomic_DNA"/>
</dbReference>
<accession>A0A443S3A4</accession>
<evidence type="ECO:0000256" key="1">
    <source>
        <dbReference type="ARBA" id="ARBA00022690"/>
    </source>
</evidence>
<dbReference type="OrthoDB" id="671595at2759"/>
<proteinExistence type="predicted"/>
<dbReference type="InterPro" id="IPR036186">
    <property type="entry name" value="Serpin_sf"/>
</dbReference>
<reference evidence="4 5" key="1">
    <citation type="journal article" date="2018" name="Gigascience">
        <title>Genomes of trombidid mites reveal novel predicted allergens and laterally-transferred genes associated with secondary metabolism.</title>
        <authorList>
            <person name="Dong X."/>
            <person name="Chaisiri K."/>
            <person name="Xia D."/>
            <person name="Armstrong S.D."/>
            <person name="Fang Y."/>
            <person name="Donnelly M.J."/>
            <person name="Kadowaki T."/>
            <person name="McGarry J.W."/>
            <person name="Darby A.C."/>
            <person name="Makepeace B.L."/>
        </authorList>
    </citation>
    <scope>NUCLEOTIDE SEQUENCE [LARGE SCALE GENOMIC DNA]</scope>
    <source>
        <strain evidence="4">UoL-UT</strain>
    </source>
</reference>
<comment type="caution">
    <text evidence="4">The sequence shown here is derived from an EMBL/GenBank/DDBJ whole genome shotgun (WGS) entry which is preliminary data.</text>
</comment>
<dbReference type="Gene3D" id="3.30.497.10">
    <property type="entry name" value="Antithrombin, subunit I, domain 2"/>
    <property type="match status" value="1"/>
</dbReference>
<evidence type="ECO:0000256" key="2">
    <source>
        <dbReference type="ARBA" id="ARBA00022900"/>
    </source>
</evidence>